<reference evidence="4" key="1">
    <citation type="submission" date="2018-05" db="EMBL/GenBank/DDBJ databases">
        <title>Draft genome of Mucuna pruriens seed.</title>
        <authorList>
            <person name="Nnadi N.E."/>
            <person name="Vos R."/>
            <person name="Hasami M.H."/>
            <person name="Devisetty U.K."/>
            <person name="Aguiy J.C."/>
        </authorList>
    </citation>
    <scope>NUCLEOTIDE SEQUENCE [LARGE SCALE GENOMIC DNA]</scope>
    <source>
        <strain evidence="4">JCA_2017</strain>
    </source>
</reference>
<sequence length="473" mass="52926">MEIIYQPHIDREIESLIERIHPPRVCIDNDSSRDCSLVKKLFDVHKQIDSANRHGVLLGMVQVLTDLDLNISKSYISSDGGWLMDVFHVTDQVGNKLTDKGLVHYIQEALCEARSGKEISSDIELQKVSVSVVNLAIELTTKDQPGLFSEISALLLGLGFMVTSATAWTHNDRAACIIYLEDANKVGPIYNAERLAHVEDELQNVAKAGEEERKGARLKLRSFGAGRNHTERRLHQMMCADGDYERSGNGNKGCDGTHVSVDRYKEKGYWVVNVRSRDRPKLFFDTVCVLTDMRYDVFHAAVSSNHSIAYQEYFVRPKDSSNLDNESERQKLTLCIIAAIERRVSHGLKVDIRAENRIELLSKVTHVIHENGLSITKVQIGVEGETVVGSFYVADSSGQDVDPNIAELMRIEIGGSVVANYSSPYMVPKSLSSSKTAMHEAQSSIQVRPRFSLGSMLWSQLECLSNNFRPIRS</sequence>
<dbReference type="PANTHER" id="PTHR31096:SF83">
    <property type="entry name" value="ACT DOMAIN-CONTAINING PROTEIN ACR"/>
    <property type="match status" value="1"/>
</dbReference>
<dbReference type="STRING" id="157652.A0A371ESH5"/>
<keyword evidence="5" id="KW-1185">Reference proteome</keyword>
<keyword evidence="1 2" id="KW-0677">Repeat</keyword>
<evidence type="ECO:0000313" key="5">
    <source>
        <dbReference type="Proteomes" id="UP000257109"/>
    </source>
</evidence>
<dbReference type="InterPro" id="IPR045865">
    <property type="entry name" value="ACT-like_dom_sf"/>
</dbReference>
<dbReference type="PROSITE" id="PS51671">
    <property type="entry name" value="ACT"/>
    <property type="match status" value="3"/>
</dbReference>
<dbReference type="OrthoDB" id="2019938at2759"/>
<name>A0A371ESH5_MUCPR</name>
<feature type="domain" description="ACT" evidence="3">
    <location>
        <begin position="349"/>
        <end position="426"/>
    </location>
</feature>
<evidence type="ECO:0000313" key="4">
    <source>
        <dbReference type="EMBL" id="RDX68916.1"/>
    </source>
</evidence>
<gene>
    <name evidence="4" type="primary">ACR1</name>
    <name evidence="4" type="ORF">CR513_52040</name>
</gene>
<accession>A0A371ESH5</accession>
<comment type="caution">
    <text evidence="4">The sequence shown here is derived from an EMBL/GenBank/DDBJ whole genome shotgun (WGS) entry which is preliminary data.</text>
</comment>
<feature type="non-terminal residue" evidence="4">
    <location>
        <position position="1"/>
    </location>
</feature>
<dbReference type="PANTHER" id="PTHR31096">
    <property type="entry name" value="ACT DOMAIN-CONTAINING PROTEIN ACR4-RELATED"/>
    <property type="match status" value="1"/>
</dbReference>
<dbReference type="EMBL" id="QJKJ01012333">
    <property type="protein sequence ID" value="RDX68916.1"/>
    <property type="molecule type" value="Genomic_DNA"/>
</dbReference>
<organism evidence="4 5">
    <name type="scientific">Mucuna pruriens</name>
    <name type="common">Velvet bean</name>
    <name type="synonym">Dolichos pruriens</name>
    <dbReference type="NCBI Taxonomy" id="157652"/>
    <lineage>
        <taxon>Eukaryota</taxon>
        <taxon>Viridiplantae</taxon>
        <taxon>Streptophyta</taxon>
        <taxon>Embryophyta</taxon>
        <taxon>Tracheophyta</taxon>
        <taxon>Spermatophyta</taxon>
        <taxon>Magnoliopsida</taxon>
        <taxon>eudicotyledons</taxon>
        <taxon>Gunneridae</taxon>
        <taxon>Pentapetalae</taxon>
        <taxon>rosids</taxon>
        <taxon>fabids</taxon>
        <taxon>Fabales</taxon>
        <taxon>Fabaceae</taxon>
        <taxon>Papilionoideae</taxon>
        <taxon>50 kb inversion clade</taxon>
        <taxon>NPAAA clade</taxon>
        <taxon>indigoferoid/millettioid clade</taxon>
        <taxon>Phaseoleae</taxon>
        <taxon>Mucuna</taxon>
    </lineage>
</organism>
<feature type="domain" description="ACT" evidence="3">
    <location>
        <begin position="136"/>
        <end position="216"/>
    </location>
</feature>
<evidence type="ECO:0000256" key="2">
    <source>
        <dbReference type="RuleBase" id="RU369043"/>
    </source>
</evidence>
<feature type="domain" description="ACT" evidence="3">
    <location>
        <begin position="45"/>
        <end position="130"/>
    </location>
</feature>
<proteinExistence type="predicted"/>
<dbReference type="Proteomes" id="UP000257109">
    <property type="component" value="Unassembled WGS sequence"/>
</dbReference>
<protein>
    <recommendedName>
        <fullName evidence="2">ACT domain-containing protein ACR</fullName>
    </recommendedName>
    <alternativeName>
        <fullName evidence="2">Protein ACT DOMAIN REPEATS</fullName>
    </alternativeName>
</protein>
<dbReference type="AlphaFoldDB" id="A0A371ESH5"/>
<evidence type="ECO:0000259" key="3">
    <source>
        <dbReference type="PROSITE" id="PS51671"/>
    </source>
</evidence>
<dbReference type="GO" id="GO:0016597">
    <property type="term" value="F:amino acid binding"/>
    <property type="evidence" value="ECO:0007669"/>
    <property type="project" value="UniProtKB-UniRule"/>
</dbReference>
<evidence type="ECO:0000256" key="1">
    <source>
        <dbReference type="ARBA" id="ARBA00022737"/>
    </source>
</evidence>
<comment type="function">
    <text evidence="2">Binds amino acids.</text>
</comment>
<dbReference type="SUPFAM" id="SSF55021">
    <property type="entry name" value="ACT-like"/>
    <property type="match status" value="3"/>
</dbReference>
<dbReference type="InterPro" id="IPR002912">
    <property type="entry name" value="ACT_dom"/>
</dbReference>
<dbReference type="InterPro" id="IPR040217">
    <property type="entry name" value="ACR1-12"/>
</dbReference>
<dbReference type="Gene3D" id="3.30.70.260">
    <property type="match status" value="1"/>
</dbReference>